<evidence type="ECO:0000313" key="3">
    <source>
        <dbReference type="Proteomes" id="UP000775213"/>
    </source>
</evidence>
<feature type="region of interest" description="Disordered" evidence="1">
    <location>
        <begin position="1"/>
        <end position="37"/>
    </location>
</feature>
<proteinExistence type="predicted"/>
<protein>
    <submittedName>
        <fullName evidence="2">Uncharacterized protein</fullName>
    </submittedName>
</protein>
<comment type="caution">
    <text evidence="2">The sequence shown here is derived from an EMBL/GenBank/DDBJ whole genome shotgun (WGS) entry which is preliminary data.</text>
</comment>
<evidence type="ECO:0000256" key="1">
    <source>
        <dbReference type="SAM" id="MobiDB-lite"/>
    </source>
</evidence>
<name>A0AAV7HE80_DENCH</name>
<reference evidence="2 3" key="1">
    <citation type="journal article" date="2021" name="Hortic Res">
        <title>Chromosome-scale assembly of the Dendrobium chrysotoxum genome enhances the understanding of orchid evolution.</title>
        <authorList>
            <person name="Zhang Y."/>
            <person name="Zhang G.Q."/>
            <person name="Zhang D."/>
            <person name="Liu X.D."/>
            <person name="Xu X.Y."/>
            <person name="Sun W.H."/>
            <person name="Yu X."/>
            <person name="Zhu X."/>
            <person name="Wang Z.W."/>
            <person name="Zhao X."/>
            <person name="Zhong W.Y."/>
            <person name="Chen H."/>
            <person name="Yin W.L."/>
            <person name="Huang T."/>
            <person name="Niu S.C."/>
            <person name="Liu Z.J."/>
        </authorList>
    </citation>
    <scope>NUCLEOTIDE SEQUENCE [LARGE SCALE GENOMIC DNA]</scope>
    <source>
        <strain evidence="2">Lindl</strain>
    </source>
</reference>
<organism evidence="2 3">
    <name type="scientific">Dendrobium chrysotoxum</name>
    <name type="common">Orchid</name>
    <dbReference type="NCBI Taxonomy" id="161865"/>
    <lineage>
        <taxon>Eukaryota</taxon>
        <taxon>Viridiplantae</taxon>
        <taxon>Streptophyta</taxon>
        <taxon>Embryophyta</taxon>
        <taxon>Tracheophyta</taxon>
        <taxon>Spermatophyta</taxon>
        <taxon>Magnoliopsida</taxon>
        <taxon>Liliopsida</taxon>
        <taxon>Asparagales</taxon>
        <taxon>Orchidaceae</taxon>
        <taxon>Epidendroideae</taxon>
        <taxon>Malaxideae</taxon>
        <taxon>Dendrobiinae</taxon>
        <taxon>Dendrobium</taxon>
    </lineage>
</organism>
<feature type="compositionally biased region" description="Basic and acidic residues" evidence="1">
    <location>
        <begin position="10"/>
        <end position="35"/>
    </location>
</feature>
<accession>A0AAV7HE80</accession>
<dbReference type="Proteomes" id="UP000775213">
    <property type="component" value="Unassembled WGS sequence"/>
</dbReference>
<evidence type="ECO:0000313" key="2">
    <source>
        <dbReference type="EMBL" id="KAH0466069.1"/>
    </source>
</evidence>
<gene>
    <name evidence="2" type="ORF">IEQ34_006172</name>
</gene>
<dbReference type="AlphaFoldDB" id="A0AAV7HE80"/>
<sequence length="91" mass="10540">MYDVGSKYDVNSRRTREESSRDIDKMSDKKNRYSDWRGSGSISSIDSHSYSECVHYGRRHRTVLPIDCSGTKPLSADALGFRAQWHLEWPL</sequence>
<dbReference type="EMBL" id="JAGFBR010000006">
    <property type="protein sequence ID" value="KAH0466069.1"/>
    <property type="molecule type" value="Genomic_DNA"/>
</dbReference>
<keyword evidence="3" id="KW-1185">Reference proteome</keyword>